<evidence type="ECO:0000256" key="5">
    <source>
        <dbReference type="ARBA" id="ARBA00022840"/>
    </source>
</evidence>
<dbReference type="PROSITE" id="PS51510">
    <property type="entry name" value="PHOSPHAGEN_KINASE_C"/>
    <property type="match status" value="1"/>
</dbReference>
<evidence type="ECO:0000256" key="3">
    <source>
        <dbReference type="ARBA" id="ARBA00022741"/>
    </source>
</evidence>
<dbReference type="Gene3D" id="3.30.590.10">
    <property type="entry name" value="Glutamine synthetase/guanido kinase, catalytic domain"/>
    <property type="match status" value="1"/>
</dbReference>
<evidence type="ECO:0000259" key="10">
    <source>
        <dbReference type="PROSITE" id="PS51510"/>
    </source>
</evidence>
<feature type="binding site" evidence="7">
    <location>
        <position position="220"/>
    </location>
    <ligand>
        <name>ATP</name>
        <dbReference type="ChEBI" id="CHEBI:30616"/>
    </ligand>
</feature>
<name>A0A6P8IUQ8_ACTTE</name>
<dbReference type="InterPro" id="IPR014746">
    <property type="entry name" value="Gln_synth/guanido_kin_cat_dom"/>
</dbReference>
<reference evidence="12" key="1">
    <citation type="submission" date="2025-08" db="UniProtKB">
        <authorList>
            <consortium name="RefSeq"/>
        </authorList>
    </citation>
    <scope>IDENTIFICATION</scope>
    <source>
        <tissue evidence="12">Tentacle</tissue>
    </source>
</reference>
<evidence type="ECO:0000256" key="4">
    <source>
        <dbReference type="ARBA" id="ARBA00022777"/>
    </source>
</evidence>
<comment type="similarity">
    <text evidence="1 6 8">Belongs to the ATP:guanido phosphotransferase family.</text>
</comment>
<proteinExistence type="inferred from homology"/>
<dbReference type="GeneID" id="116304313"/>
<dbReference type="GO" id="GO:0004111">
    <property type="term" value="F:creatine kinase activity"/>
    <property type="evidence" value="ECO:0007669"/>
    <property type="project" value="InterPro"/>
</dbReference>
<evidence type="ECO:0000256" key="1">
    <source>
        <dbReference type="ARBA" id="ARBA00006798"/>
    </source>
</evidence>
<feature type="binding site" evidence="7">
    <location>
        <begin position="321"/>
        <end position="325"/>
    </location>
    <ligand>
        <name>ATP</name>
        <dbReference type="ChEBI" id="CHEBI:30616"/>
    </ligand>
</feature>
<evidence type="ECO:0000256" key="6">
    <source>
        <dbReference type="PROSITE-ProRule" id="PRU00842"/>
    </source>
</evidence>
<dbReference type="InParanoid" id="A0A6P8IUQ8"/>
<accession>A0A6P8IUQ8</accession>
<dbReference type="Proteomes" id="UP000515163">
    <property type="component" value="Unplaced"/>
</dbReference>
<dbReference type="GO" id="GO:0005524">
    <property type="term" value="F:ATP binding"/>
    <property type="evidence" value="ECO:0007669"/>
    <property type="project" value="UniProtKB-UniRule"/>
</dbReference>
<dbReference type="PROSITE" id="PS51509">
    <property type="entry name" value="PHOSPHAGEN_KINASE_N"/>
    <property type="match status" value="1"/>
</dbReference>
<dbReference type="FunFam" id="3.30.590.10:FF:000002">
    <property type="entry name" value="Creatine kinase S-type, mitochondrial"/>
    <property type="match status" value="1"/>
</dbReference>
<feature type="domain" description="Phosphagen kinase N-terminal" evidence="9">
    <location>
        <begin position="42"/>
        <end position="128"/>
    </location>
</feature>
<evidence type="ECO:0000256" key="8">
    <source>
        <dbReference type="RuleBase" id="RU000505"/>
    </source>
</evidence>
<dbReference type="SUPFAM" id="SSF48034">
    <property type="entry name" value="Guanido kinase N-terminal domain"/>
    <property type="match status" value="1"/>
</dbReference>
<feature type="binding site" evidence="7">
    <location>
        <position position="265"/>
    </location>
    <ligand>
        <name>ATP</name>
        <dbReference type="ChEBI" id="CHEBI:30616"/>
    </ligand>
</feature>
<keyword evidence="5 7" id="KW-0067">ATP-binding</keyword>
<evidence type="ECO:0000259" key="9">
    <source>
        <dbReference type="PROSITE" id="PS51509"/>
    </source>
</evidence>
<dbReference type="Pfam" id="PF02807">
    <property type="entry name" value="ATP-gua_PtransN"/>
    <property type="match status" value="1"/>
</dbReference>
<dbReference type="SUPFAM" id="SSF55931">
    <property type="entry name" value="Glutamine synthetase/guanido kinase"/>
    <property type="match status" value="1"/>
</dbReference>
<dbReference type="PANTHER" id="PTHR11547">
    <property type="entry name" value="ARGININE OR CREATINE KINASE"/>
    <property type="match status" value="1"/>
</dbReference>
<dbReference type="FunCoup" id="A0A6P8IUQ8">
    <property type="interactions" value="489"/>
</dbReference>
<protein>
    <submittedName>
        <fullName evidence="12">Creatine kinase B-type-like</fullName>
    </submittedName>
</protein>
<keyword evidence="4 7" id="KW-0418">Kinase</keyword>
<keyword evidence="3 7" id="KW-0547">Nucleotide-binding</keyword>
<dbReference type="KEGG" id="aten:116304313"/>
<dbReference type="InterPro" id="IPR000749">
    <property type="entry name" value="ATP-guanido_PTrfase"/>
</dbReference>
<dbReference type="Pfam" id="PF00217">
    <property type="entry name" value="ATP-gua_Ptrans"/>
    <property type="match status" value="1"/>
</dbReference>
<sequence length="408" mass="46044">MLKVLSNKRVLIVSAIGLGVSAYAAAKLFSAGSRFRNYGSHRQFHPMDDYPDVRKHNNCMANHLSPRLYAKLKNKTTPSGFTLDQAIQTGVDNPGHPFISTVGLVAGDEETYEVFADLFDPVIEERHNGYKKTDKHVTDLDASKIRGGNFDERYVLSSRCRTGRSIRGFSLPPHCTRAERREVEKIVVEALSELKGDLSGTYYPLANMSNEEQEQLIKDHFLFDKPVSPLLTCAGMARDWPDARGIWHNKNKNFLVWINEEDHTRLISMQKGGNMRAVFERFCNGINEVEKLMEKKNRQYMWNNHLGYILTCPSNLGTGLRAGVHVKLPLLGKHKDFPNILETLRLQKRGTGGVDTAAEGGIFDISNSDRLGYSEVQLVQKVIDGVNLLVEMEMRLERGRAIDDLIPK</sequence>
<feature type="binding site" evidence="7">
    <location>
        <begin position="349"/>
        <end position="354"/>
    </location>
    <ligand>
        <name>ATP</name>
        <dbReference type="ChEBI" id="CHEBI:30616"/>
    </ligand>
</feature>
<feature type="binding site" evidence="7">
    <location>
        <begin position="157"/>
        <end position="161"/>
    </location>
    <ligand>
        <name>ATP</name>
        <dbReference type="ChEBI" id="CHEBI:30616"/>
    </ligand>
</feature>
<dbReference type="InterPro" id="IPR022415">
    <property type="entry name" value="ATP-guanido_PTrfase_AS"/>
</dbReference>
<dbReference type="RefSeq" id="XP_031569888.1">
    <property type="nucleotide sequence ID" value="XM_031714028.1"/>
</dbReference>
<dbReference type="CDD" id="cd00716">
    <property type="entry name" value="creatine_kinase_like"/>
    <property type="match status" value="1"/>
</dbReference>
<evidence type="ECO:0000313" key="12">
    <source>
        <dbReference type="RefSeq" id="XP_031569888.1"/>
    </source>
</evidence>
<dbReference type="InterPro" id="IPR022414">
    <property type="entry name" value="ATP-guanido_PTrfase_cat"/>
</dbReference>
<dbReference type="PROSITE" id="PS00112">
    <property type="entry name" value="PHOSPHAGEN_KINASE"/>
    <property type="match status" value="1"/>
</dbReference>
<dbReference type="GO" id="GO:0046314">
    <property type="term" value="P:phosphocreatine biosynthetic process"/>
    <property type="evidence" value="ECO:0007669"/>
    <property type="project" value="InterPro"/>
</dbReference>
<dbReference type="GO" id="GO:0005739">
    <property type="term" value="C:mitochondrion"/>
    <property type="evidence" value="ECO:0007669"/>
    <property type="project" value="TreeGrafter"/>
</dbReference>
<gene>
    <name evidence="12" type="primary">LOC116304313</name>
</gene>
<evidence type="ECO:0000313" key="11">
    <source>
        <dbReference type="Proteomes" id="UP000515163"/>
    </source>
</evidence>
<feature type="domain" description="Phosphagen kinase C-terminal" evidence="10">
    <location>
        <begin position="154"/>
        <end position="396"/>
    </location>
</feature>
<dbReference type="PANTHER" id="PTHR11547:SF57">
    <property type="entry name" value="PHOSPHAGEN KINASE C-TERMINAL DOMAIN-CONTAINING PROTEIN"/>
    <property type="match status" value="1"/>
</dbReference>
<organism evidence="11 12">
    <name type="scientific">Actinia tenebrosa</name>
    <name type="common">Australian red waratah sea anemone</name>
    <dbReference type="NCBI Taxonomy" id="6105"/>
    <lineage>
        <taxon>Eukaryota</taxon>
        <taxon>Metazoa</taxon>
        <taxon>Cnidaria</taxon>
        <taxon>Anthozoa</taxon>
        <taxon>Hexacorallia</taxon>
        <taxon>Actiniaria</taxon>
        <taxon>Actiniidae</taxon>
        <taxon>Actinia</taxon>
    </lineage>
</organism>
<dbReference type="FunFam" id="1.10.135.10:FF:000001">
    <property type="entry name" value="Creatine kinase M-type"/>
    <property type="match status" value="1"/>
</dbReference>
<dbReference type="InterPro" id="IPR022413">
    <property type="entry name" value="ATP-guanido_PTrfase_N"/>
</dbReference>
<evidence type="ECO:0000256" key="7">
    <source>
        <dbReference type="PROSITE-ProRule" id="PRU00843"/>
    </source>
</evidence>
<keyword evidence="11" id="KW-1185">Reference proteome</keyword>
<dbReference type="OrthoDB" id="430219at2759"/>
<dbReference type="AlphaFoldDB" id="A0A6P8IUQ8"/>
<dbReference type="Gene3D" id="1.10.135.10">
    <property type="entry name" value="ATP:guanido phosphotransferase, N-terminal domain"/>
    <property type="match status" value="1"/>
</dbReference>
<evidence type="ECO:0000256" key="2">
    <source>
        <dbReference type="ARBA" id="ARBA00022679"/>
    </source>
</evidence>
<dbReference type="InterPro" id="IPR036802">
    <property type="entry name" value="ATP-guanido_PTrfase_N_sf"/>
</dbReference>
<keyword evidence="2 7" id="KW-0808">Transferase</keyword>